<dbReference type="InterPro" id="IPR034294">
    <property type="entry name" value="Aquaporin_transptr"/>
</dbReference>
<keyword evidence="6 10" id="KW-1133">Transmembrane helix</keyword>
<dbReference type="PANTHER" id="PTHR45665">
    <property type="entry name" value="AQUAPORIN-8"/>
    <property type="match status" value="1"/>
</dbReference>
<reference evidence="12" key="1">
    <citation type="journal article" date="2016" name="Nature">
        <title>The genome of the seagrass Zostera marina reveals angiosperm adaptation to the sea.</title>
        <authorList>
            <person name="Olsen J.L."/>
            <person name="Rouze P."/>
            <person name="Verhelst B."/>
            <person name="Lin Y.-C."/>
            <person name="Bayer T."/>
            <person name="Collen J."/>
            <person name="Dattolo E."/>
            <person name="De Paoli E."/>
            <person name="Dittami S."/>
            <person name="Maumus F."/>
            <person name="Michel G."/>
            <person name="Kersting A."/>
            <person name="Lauritano C."/>
            <person name="Lohaus R."/>
            <person name="Toepel M."/>
            <person name="Tonon T."/>
            <person name="Vanneste K."/>
            <person name="Amirebrahimi M."/>
            <person name="Brakel J."/>
            <person name="Bostroem C."/>
            <person name="Chovatia M."/>
            <person name="Grimwood J."/>
            <person name="Jenkins J.W."/>
            <person name="Jueterbock A."/>
            <person name="Mraz A."/>
            <person name="Stam W.T."/>
            <person name="Tice H."/>
            <person name="Bornberg-Bauer E."/>
            <person name="Green P.J."/>
            <person name="Pearson G.A."/>
            <person name="Procaccini G."/>
            <person name="Duarte C.M."/>
            <person name="Schmutz J."/>
            <person name="Reusch T.B.H."/>
            <person name="Van de Peer Y."/>
        </authorList>
    </citation>
    <scope>NUCLEOTIDE SEQUENCE [LARGE SCALE GENOMIC DNA]</scope>
    <source>
        <strain evidence="12">cv. Finnish</strain>
    </source>
</reference>
<dbReference type="OMA" id="LALNTMH"/>
<feature type="transmembrane region" description="Helical" evidence="10">
    <location>
        <begin position="200"/>
        <end position="220"/>
    </location>
</feature>
<dbReference type="Gene3D" id="1.20.1080.10">
    <property type="entry name" value="Glycerol uptake facilitator protein"/>
    <property type="match status" value="2"/>
</dbReference>
<feature type="transmembrane region" description="Helical" evidence="10">
    <location>
        <begin position="51"/>
        <end position="74"/>
    </location>
</feature>
<evidence type="ECO:0000256" key="1">
    <source>
        <dbReference type="ARBA" id="ARBA00004128"/>
    </source>
</evidence>
<evidence type="ECO:0000313" key="12">
    <source>
        <dbReference type="Proteomes" id="UP000036987"/>
    </source>
</evidence>
<dbReference type="InterPro" id="IPR000425">
    <property type="entry name" value="MIP"/>
</dbReference>
<keyword evidence="3" id="KW-0926">Vacuole</keyword>
<comment type="caution">
    <text evidence="11">The sequence shown here is derived from an EMBL/GenBank/DDBJ whole genome shotgun (WGS) entry which is preliminary data.</text>
</comment>
<dbReference type="Proteomes" id="UP000036987">
    <property type="component" value="Unassembled WGS sequence"/>
</dbReference>
<organism evidence="11 12">
    <name type="scientific">Zostera marina</name>
    <name type="common">Eelgrass</name>
    <dbReference type="NCBI Taxonomy" id="29655"/>
    <lineage>
        <taxon>Eukaryota</taxon>
        <taxon>Viridiplantae</taxon>
        <taxon>Streptophyta</taxon>
        <taxon>Embryophyta</taxon>
        <taxon>Tracheophyta</taxon>
        <taxon>Spermatophyta</taxon>
        <taxon>Magnoliopsida</taxon>
        <taxon>Liliopsida</taxon>
        <taxon>Zosteraceae</taxon>
        <taxon>Zostera</taxon>
    </lineage>
</organism>
<dbReference type="PROSITE" id="PS00221">
    <property type="entry name" value="MIP"/>
    <property type="match status" value="1"/>
</dbReference>
<proteinExistence type="inferred from homology"/>
<keyword evidence="7 10" id="KW-0472">Membrane</keyword>
<feature type="transmembrane region" description="Helical" evidence="10">
    <location>
        <begin position="86"/>
        <end position="108"/>
    </location>
</feature>
<evidence type="ECO:0000256" key="4">
    <source>
        <dbReference type="ARBA" id="ARBA00022692"/>
    </source>
</evidence>
<dbReference type="STRING" id="29655.A0A0K9NYG5"/>
<evidence type="ECO:0000313" key="11">
    <source>
        <dbReference type="EMBL" id="KMZ61846.1"/>
    </source>
</evidence>
<evidence type="ECO:0000256" key="2">
    <source>
        <dbReference type="ARBA" id="ARBA00022448"/>
    </source>
</evidence>
<evidence type="ECO:0000256" key="6">
    <source>
        <dbReference type="ARBA" id="ARBA00022989"/>
    </source>
</evidence>
<dbReference type="CDD" id="cd00333">
    <property type="entry name" value="MIP"/>
    <property type="match status" value="1"/>
</dbReference>
<dbReference type="SMR" id="A0A0K9NYG5"/>
<dbReference type="InterPro" id="IPR022357">
    <property type="entry name" value="MIP_CS"/>
</dbReference>
<dbReference type="EMBL" id="LFYR01001430">
    <property type="protein sequence ID" value="KMZ61846.1"/>
    <property type="molecule type" value="Genomic_DNA"/>
</dbReference>
<dbReference type="InterPro" id="IPR023271">
    <property type="entry name" value="Aquaporin-like"/>
</dbReference>
<evidence type="ECO:0000256" key="9">
    <source>
        <dbReference type="RuleBase" id="RU000477"/>
    </source>
</evidence>
<keyword evidence="4 9" id="KW-0812">Transmembrane</keyword>
<evidence type="ECO:0000256" key="5">
    <source>
        <dbReference type="ARBA" id="ARBA00022737"/>
    </source>
</evidence>
<feature type="transmembrane region" description="Helical" evidence="10">
    <location>
        <begin position="123"/>
        <end position="142"/>
    </location>
</feature>
<gene>
    <name evidence="11" type="ORF">ZOSMA_4G01350</name>
</gene>
<keyword evidence="2 9" id="KW-0813">Transport</keyword>
<dbReference type="GO" id="GO:0016020">
    <property type="term" value="C:membrane"/>
    <property type="evidence" value="ECO:0000318"/>
    <property type="project" value="GO_Central"/>
</dbReference>
<dbReference type="PRINTS" id="PR00783">
    <property type="entry name" value="MINTRINSICP"/>
</dbReference>
<dbReference type="GO" id="GO:0006833">
    <property type="term" value="P:water transport"/>
    <property type="evidence" value="ECO:0000318"/>
    <property type="project" value="GO_Central"/>
</dbReference>
<dbReference type="GO" id="GO:0015250">
    <property type="term" value="F:water channel activity"/>
    <property type="evidence" value="ECO:0000318"/>
    <property type="project" value="GO_Central"/>
</dbReference>
<dbReference type="SUPFAM" id="SSF81338">
    <property type="entry name" value="Aquaporin-like"/>
    <property type="match status" value="1"/>
</dbReference>
<evidence type="ECO:0000256" key="7">
    <source>
        <dbReference type="ARBA" id="ARBA00023136"/>
    </source>
</evidence>
<comment type="subcellular location">
    <subcellularLocation>
        <location evidence="1">Vacuole membrane</location>
        <topology evidence="1">Multi-pass membrane protein</topology>
    </subcellularLocation>
</comment>
<accession>A0A0K9NYG5</accession>
<feature type="transmembrane region" description="Helical" evidence="10">
    <location>
        <begin position="154"/>
        <end position="176"/>
    </location>
</feature>
<dbReference type="PANTHER" id="PTHR45665:SF23">
    <property type="entry name" value="AQUAPORIN TIP3-2-RELATED"/>
    <property type="match status" value="1"/>
</dbReference>
<dbReference type="Pfam" id="PF00230">
    <property type="entry name" value="MIP"/>
    <property type="match status" value="2"/>
</dbReference>
<comment type="similarity">
    <text evidence="8">Belongs to the MIP/aquaporin (TC 1.A.8) family. TIP (TC 1.A.8.10) subfamily.</text>
</comment>
<keyword evidence="5" id="KW-0677">Repeat</keyword>
<name>A0A0K9NYG5_ZOSMR</name>
<feature type="transmembrane region" description="Helical" evidence="10">
    <location>
        <begin position="20"/>
        <end position="45"/>
    </location>
</feature>
<dbReference type="AlphaFoldDB" id="A0A0K9NYG5"/>
<protein>
    <submittedName>
        <fullName evidence="11">Putative aquaporin TIP3-1</fullName>
    </submittedName>
</protein>
<sequence>MPLRRISLGRRDEASEPETLRAALSELLATAIFVFAAEGSIFSLAKIYREFATTGGLTMVAVASGLALATSVAVSSNISGGHINPAVTFGVLLGGRITIIRALFYWVAQLIEAGRILPTTGVAVWQALILEIVLTFGLMYTIYATAIDPKRGQLGTIAPIIIGFILVANIIAGGAFDGASMNPARTFGPALVGWRWNHHWIYWVGPFVGAGIAGIIYEFLIIPGDSEVARTHQPLASED</sequence>
<evidence type="ECO:0000256" key="10">
    <source>
        <dbReference type="SAM" id="Phobius"/>
    </source>
</evidence>
<keyword evidence="12" id="KW-1185">Reference proteome</keyword>
<evidence type="ECO:0000256" key="8">
    <source>
        <dbReference type="ARBA" id="ARBA00038477"/>
    </source>
</evidence>
<evidence type="ECO:0000256" key="3">
    <source>
        <dbReference type="ARBA" id="ARBA00022554"/>
    </source>
</evidence>
<dbReference type="GO" id="GO:0005774">
    <property type="term" value="C:vacuolar membrane"/>
    <property type="evidence" value="ECO:0007669"/>
    <property type="project" value="UniProtKB-SubCell"/>
</dbReference>
<dbReference type="OrthoDB" id="3222at2759"/>